<dbReference type="PROSITE" id="PS51898">
    <property type="entry name" value="TYR_RECOMBINASE"/>
    <property type="match status" value="1"/>
</dbReference>
<keyword evidence="3" id="KW-0233">DNA recombination</keyword>
<dbReference type="GO" id="GO:0006310">
    <property type="term" value="P:DNA recombination"/>
    <property type="evidence" value="ECO:0007669"/>
    <property type="project" value="UniProtKB-KW"/>
</dbReference>
<evidence type="ECO:0000313" key="5">
    <source>
        <dbReference type="EMBL" id="MBB5634963.1"/>
    </source>
</evidence>
<dbReference type="InterPro" id="IPR013762">
    <property type="entry name" value="Integrase-like_cat_sf"/>
</dbReference>
<feature type="domain" description="Tyr recombinase" evidence="4">
    <location>
        <begin position="197"/>
        <end position="364"/>
    </location>
</feature>
<protein>
    <submittedName>
        <fullName evidence="5">Integrase</fullName>
    </submittedName>
</protein>
<dbReference type="Gene3D" id="1.10.443.10">
    <property type="entry name" value="Intergrase catalytic core"/>
    <property type="match status" value="1"/>
</dbReference>
<keyword evidence="2" id="KW-0238">DNA-binding</keyword>
<reference evidence="5 6" key="1">
    <citation type="submission" date="2020-08" db="EMBL/GenBank/DDBJ databases">
        <title>Genomic Encyclopedia of Type Strains, Phase IV (KMG-V): Genome sequencing to study the core and pangenomes of soil and plant-associated prokaryotes.</title>
        <authorList>
            <person name="Whitman W."/>
        </authorList>
    </citation>
    <scope>NUCLEOTIDE SEQUENCE [LARGE SCALE GENOMIC DNA]</scope>
    <source>
        <strain evidence="5 6">S3M1</strain>
    </source>
</reference>
<gene>
    <name evidence="5" type="ORF">HDE68_000848</name>
</gene>
<dbReference type="RefSeq" id="WP_183879211.1">
    <property type="nucleotide sequence ID" value="NZ_JACHCE010000001.1"/>
</dbReference>
<dbReference type="PANTHER" id="PTHR30349:SF64">
    <property type="entry name" value="PROPHAGE INTEGRASE INTD-RELATED"/>
    <property type="match status" value="1"/>
</dbReference>
<evidence type="ECO:0000259" key="4">
    <source>
        <dbReference type="PROSITE" id="PS51898"/>
    </source>
</evidence>
<evidence type="ECO:0000313" key="6">
    <source>
        <dbReference type="Proteomes" id="UP000537204"/>
    </source>
</evidence>
<dbReference type="InterPro" id="IPR011010">
    <property type="entry name" value="DNA_brk_join_enz"/>
</dbReference>
<dbReference type="AlphaFoldDB" id="A0A7W8ZJJ4"/>
<dbReference type="PANTHER" id="PTHR30349">
    <property type="entry name" value="PHAGE INTEGRASE-RELATED"/>
    <property type="match status" value="1"/>
</dbReference>
<dbReference type="EMBL" id="JACHCE010000001">
    <property type="protein sequence ID" value="MBB5634963.1"/>
    <property type="molecule type" value="Genomic_DNA"/>
</dbReference>
<dbReference type="InterPro" id="IPR025269">
    <property type="entry name" value="SAM-like_dom"/>
</dbReference>
<name>A0A7W8ZJJ4_9SPHI</name>
<accession>A0A7W8ZJJ4</accession>
<dbReference type="Gene3D" id="1.10.150.130">
    <property type="match status" value="1"/>
</dbReference>
<evidence type="ECO:0000256" key="2">
    <source>
        <dbReference type="ARBA" id="ARBA00023125"/>
    </source>
</evidence>
<dbReference type="Pfam" id="PF13102">
    <property type="entry name" value="Phage_int_SAM_5"/>
    <property type="match status" value="1"/>
</dbReference>
<comment type="similarity">
    <text evidence="1">Belongs to the 'phage' integrase family.</text>
</comment>
<organism evidence="5 6">
    <name type="scientific">Pedobacter cryoconitis</name>
    <dbReference type="NCBI Taxonomy" id="188932"/>
    <lineage>
        <taxon>Bacteria</taxon>
        <taxon>Pseudomonadati</taxon>
        <taxon>Bacteroidota</taxon>
        <taxon>Sphingobacteriia</taxon>
        <taxon>Sphingobacteriales</taxon>
        <taxon>Sphingobacteriaceae</taxon>
        <taxon>Pedobacter</taxon>
    </lineage>
</organism>
<dbReference type="SUPFAM" id="SSF56349">
    <property type="entry name" value="DNA breaking-rejoining enzymes"/>
    <property type="match status" value="1"/>
</dbReference>
<dbReference type="Pfam" id="PF00589">
    <property type="entry name" value="Phage_integrase"/>
    <property type="match status" value="1"/>
</dbReference>
<dbReference type="GO" id="GO:0003677">
    <property type="term" value="F:DNA binding"/>
    <property type="evidence" value="ECO:0007669"/>
    <property type="project" value="UniProtKB-KW"/>
</dbReference>
<dbReference type="CDD" id="cd01185">
    <property type="entry name" value="INTN1_C_like"/>
    <property type="match status" value="1"/>
</dbReference>
<dbReference type="InterPro" id="IPR050090">
    <property type="entry name" value="Tyrosine_recombinase_XerCD"/>
</dbReference>
<dbReference type="InterPro" id="IPR010998">
    <property type="entry name" value="Integrase_recombinase_N"/>
</dbReference>
<sequence length="398" mass="46255">MSKVTLRKKIITKNRHSLVLDYYPPLKNPINGNPKRFEALKLYVFDSPADQWEREHNRETMILARTICSQRQLDVQNRKYGFLSDAMRNSGFIDFFKAEAHKKQKSNSDHWAMGLRYFIAFAGHDLKFPEVNDFLCEDFKNYLLSGPGISRWGRPIQRNSAVSYYAKFRAVLRIAYKKGYISQDLHALVKPISPKETHRERLTLEELQLLFETPSSSPLMKRASLFSGLTGLRFSDVQSLKWSEVRGKPGEYHLQFSQEKTESAEVLPISDQAVAFMGEQGEPDELVFLGLKYSKLRTFFMHCLRDAGIKKNITFHSFRHTFATIQLELGTDIYTVSKMLGHKAFKNTEIYAKIVDKTKRIAADRINLKTPDFIKEEMTTPVKFQFIVHRNKEYITNE</sequence>
<dbReference type="InterPro" id="IPR002104">
    <property type="entry name" value="Integrase_catalytic"/>
</dbReference>
<comment type="caution">
    <text evidence="5">The sequence shown here is derived from an EMBL/GenBank/DDBJ whole genome shotgun (WGS) entry which is preliminary data.</text>
</comment>
<evidence type="ECO:0000256" key="1">
    <source>
        <dbReference type="ARBA" id="ARBA00008857"/>
    </source>
</evidence>
<proteinExistence type="inferred from homology"/>
<evidence type="ECO:0000256" key="3">
    <source>
        <dbReference type="ARBA" id="ARBA00023172"/>
    </source>
</evidence>
<dbReference type="GO" id="GO:0015074">
    <property type="term" value="P:DNA integration"/>
    <property type="evidence" value="ECO:0007669"/>
    <property type="project" value="InterPro"/>
</dbReference>
<dbReference type="Proteomes" id="UP000537204">
    <property type="component" value="Unassembled WGS sequence"/>
</dbReference>